<protein>
    <submittedName>
        <fullName evidence="2">Uncharacterized protein</fullName>
    </submittedName>
</protein>
<feature type="non-terminal residue" evidence="2">
    <location>
        <position position="1"/>
    </location>
</feature>
<dbReference type="AlphaFoldDB" id="X1TDQ6"/>
<gene>
    <name evidence="2" type="ORF">S12H4_17526</name>
</gene>
<name>X1TDQ6_9ZZZZ</name>
<reference evidence="2" key="1">
    <citation type="journal article" date="2014" name="Front. Microbiol.">
        <title>High frequency of phylogenetically diverse reductive dehalogenase-homologous genes in deep subseafloor sedimentary metagenomes.</title>
        <authorList>
            <person name="Kawai M."/>
            <person name="Futagami T."/>
            <person name="Toyoda A."/>
            <person name="Takaki Y."/>
            <person name="Nishi S."/>
            <person name="Hori S."/>
            <person name="Arai W."/>
            <person name="Tsubouchi T."/>
            <person name="Morono Y."/>
            <person name="Uchiyama I."/>
            <person name="Ito T."/>
            <person name="Fujiyama A."/>
            <person name="Inagaki F."/>
            <person name="Takami H."/>
        </authorList>
    </citation>
    <scope>NUCLEOTIDE SEQUENCE</scope>
    <source>
        <strain evidence="2">Expedition CK06-06</strain>
    </source>
</reference>
<proteinExistence type="predicted"/>
<comment type="caution">
    <text evidence="2">The sequence shown here is derived from an EMBL/GenBank/DDBJ whole genome shotgun (WGS) entry which is preliminary data.</text>
</comment>
<sequence length="31" mass="3483">ADELETNGPYPDWDGPPLWSLDKYPHGGKRA</sequence>
<organism evidence="2">
    <name type="scientific">marine sediment metagenome</name>
    <dbReference type="NCBI Taxonomy" id="412755"/>
    <lineage>
        <taxon>unclassified sequences</taxon>
        <taxon>metagenomes</taxon>
        <taxon>ecological metagenomes</taxon>
    </lineage>
</organism>
<feature type="region of interest" description="Disordered" evidence="1">
    <location>
        <begin position="1"/>
        <end position="31"/>
    </location>
</feature>
<accession>X1TDQ6</accession>
<evidence type="ECO:0000313" key="2">
    <source>
        <dbReference type="EMBL" id="GAI85735.1"/>
    </source>
</evidence>
<evidence type="ECO:0000256" key="1">
    <source>
        <dbReference type="SAM" id="MobiDB-lite"/>
    </source>
</evidence>
<dbReference type="EMBL" id="BARW01008578">
    <property type="protein sequence ID" value="GAI85735.1"/>
    <property type="molecule type" value="Genomic_DNA"/>
</dbReference>